<dbReference type="Gene3D" id="3.30.710.10">
    <property type="entry name" value="Potassium Channel Kv1.1, Chain A"/>
    <property type="match status" value="1"/>
</dbReference>
<protein>
    <submittedName>
        <fullName evidence="3">BTB/POZ domain-containing protein</fullName>
    </submittedName>
</protein>
<dbReference type="GO" id="GO:0051260">
    <property type="term" value="P:protein homooligomerization"/>
    <property type="evidence" value="ECO:0007669"/>
    <property type="project" value="InterPro"/>
</dbReference>
<dbReference type="InterPro" id="IPR057441">
    <property type="entry name" value="Beta_prop_At2g24240"/>
</dbReference>
<comment type="pathway">
    <text evidence="1">Protein modification; protein ubiquitination.</text>
</comment>
<dbReference type="PANTHER" id="PTHR11145">
    <property type="entry name" value="BTB/POZ DOMAIN-CONTAINING ADAPTER FOR CUL3-MEDIATED RHOA DEGRADATION PROTEIN FAMILY MEMBER"/>
    <property type="match status" value="1"/>
</dbReference>
<comment type="caution">
    <text evidence="3">The sequence shown here is derived from an EMBL/GenBank/DDBJ whole genome shotgun (WGS) entry which is preliminary data.</text>
</comment>
<dbReference type="Pfam" id="PF02214">
    <property type="entry name" value="BTB_2"/>
    <property type="match status" value="1"/>
</dbReference>
<dbReference type="SMART" id="SM00225">
    <property type="entry name" value="BTB"/>
    <property type="match status" value="1"/>
</dbReference>
<dbReference type="Proteomes" id="UP001180020">
    <property type="component" value="Unassembled WGS sequence"/>
</dbReference>
<accession>A0AAV9C6M7</accession>
<dbReference type="Pfam" id="PF25279">
    <property type="entry name" value="Beta_prop_At2g24240"/>
    <property type="match status" value="1"/>
</dbReference>
<keyword evidence="4" id="KW-1185">Reference proteome</keyword>
<dbReference type="AlphaFoldDB" id="A0AAV9C6M7"/>
<gene>
    <name evidence="3" type="ORF">QJS10_CPB21g00413</name>
</gene>
<evidence type="ECO:0000259" key="2">
    <source>
        <dbReference type="SMART" id="SM00225"/>
    </source>
</evidence>
<dbReference type="SUPFAM" id="SSF54695">
    <property type="entry name" value="POZ domain"/>
    <property type="match status" value="1"/>
</dbReference>
<proteinExistence type="predicted"/>
<dbReference type="InterPro" id="IPR003131">
    <property type="entry name" value="T1-type_BTB"/>
</dbReference>
<evidence type="ECO:0000313" key="3">
    <source>
        <dbReference type="EMBL" id="KAK1284743.1"/>
    </source>
</evidence>
<feature type="domain" description="BTB" evidence="2">
    <location>
        <begin position="24"/>
        <end position="120"/>
    </location>
</feature>
<dbReference type="InterPro" id="IPR011333">
    <property type="entry name" value="SKP1/BTB/POZ_sf"/>
</dbReference>
<dbReference type="EMBL" id="JAUJYO010000021">
    <property type="protein sequence ID" value="KAK1284743.1"/>
    <property type="molecule type" value="Genomic_DNA"/>
</dbReference>
<sequence length="474" mass="50039">MPPFAAPYNPISMGYPKRTPSPPNIVTLNVGGHLFQTTTQTLTLAGPDSILSTYANPGSSSDAFIDRDPELFSVLLSLLRTASLPSKARSFDLQDLLAEARFFGLEPLLVSSLSSPDRFDPFALEQSAVLPLNGRDPPSTLSVTQTGSVHVAHGSKITSFDWSLRRRSTVLTRFPAVDSLLAISPSVAAAGATDVAGLQILSLSDGGSTLKTLNWADPTKSGSAVQAIGASPDLLFSSFESCRRNASAIVAFDAGAGFQPVVEIGRREIYGAELDSAIPATKLQWVPSYNLLMAAGAHSGPSGRTGNVRLWDVRAPMEAVWEAKEGTEDCFADVAASEEVGAVFKVGVNSGEVYMVDLRKMGGWVGLGRGAAVAAGKGGKEGSGCRVECYGGHVFVSRGGDVEMWSEVVVKGGLNYGLGGDERVMRRNVMGRRRGDGVGKGRIGEMGFGGSRMVLARKGEQCVEVWEGGSDLRF</sequence>
<dbReference type="InterPro" id="IPR000210">
    <property type="entry name" value="BTB/POZ_dom"/>
</dbReference>
<evidence type="ECO:0000256" key="1">
    <source>
        <dbReference type="ARBA" id="ARBA00004906"/>
    </source>
</evidence>
<reference evidence="3" key="1">
    <citation type="journal article" date="2023" name="Nat. Commun.">
        <title>Diploid and tetraploid genomes of Acorus and the evolution of monocots.</title>
        <authorList>
            <person name="Ma L."/>
            <person name="Liu K.W."/>
            <person name="Li Z."/>
            <person name="Hsiao Y.Y."/>
            <person name="Qi Y."/>
            <person name="Fu T."/>
            <person name="Tang G.D."/>
            <person name="Zhang D."/>
            <person name="Sun W.H."/>
            <person name="Liu D.K."/>
            <person name="Li Y."/>
            <person name="Chen G.Z."/>
            <person name="Liu X.D."/>
            <person name="Liao X.Y."/>
            <person name="Jiang Y.T."/>
            <person name="Yu X."/>
            <person name="Hao Y."/>
            <person name="Huang J."/>
            <person name="Zhao X.W."/>
            <person name="Ke S."/>
            <person name="Chen Y.Y."/>
            <person name="Wu W.L."/>
            <person name="Hsu J.L."/>
            <person name="Lin Y.F."/>
            <person name="Huang M.D."/>
            <person name="Li C.Y."/>
            <person name="Huang L."/>
            <person name="Wang Z.W."/>
            <person name="Zhao X."/>
            <person name="Zhong W.Y."/>
            <person name="Peng D.H."/>
            <person name="Ahmad S."/>
            <person name="Lan S."/>
            <person name="Zhang J.S."/>
            <person name="Tsai W.C."/>
            <person name="Van de Peer Y."/>
            <person name="Liu Z.J."/>
        </authorList>
    </citation>
    <scope>NUCLEOTIDE SEQUENCE</scope>
    <source>
        <strain evidence="3">CP</strain>
    </source>
</reference>
<organism evidence="3 4">
    <name type="scientific">Acorus calamus</name>
    <name type="common">Sweet flag</name>
    <dbReference type="NCBI Taxonomy" id="4465"/>
    <lineage>
        <taxon>Eukaryota</taxon>
        <taxon>Viridiplantae</taxon>
        <taxon>Streptophyta</taxon>
        <taxon>Embryophyta</taxon>
        <taxon>Tracheophyta</taxon>
        <taxon>Spermatophyta</taxon>
        <taxon>Magnoliopsida</taxon>
        <taxon>Liliopsida</taxon>
        <taxon>Acoraceae</taxon>
        <taxon>Acorus</taxon>
    </lineage>
</organism>
<dbReference type="InterPro" id="IPR045068">
    <property type="entry name" value="BACURD1-3"/>
</dbReference>
<reference evidence="3" key="2">
    <citation type="submission" date="2023-06" db="EMBL/GenBank/DDBJ databases">
        <authorList>
            <person name="Ma L."/>
            <person name="Liu K.-W."/>
            <person name="Li Z."/>
            <person name="Hsiao Y.-Y."/>
            <person name="Qi Y."/>
            <person name="Fu T."/>
            <person name="Tang G."/>
            <person name="Zhang D."/>
            <person name="Sun W.-H."/>
            <person name="Liu D.-K."/>
            <person name="Li Y."/>
            <person name="Chen G.-Z."/>
            <person name="Liu X.-D."/>
            <person name="Liao X.-Y."/>
            <person name="Jiang Y.-T."/>
            <person name="Yu X."/>
            <person name="Hao Y."/>
            <person name="Huang J."/>
            <person name="Zhao X.-W."/>
            <person name="Ke S."/>
            <person name="Chen Y.-Y."/>
            <person name="Wu W.-L."/>
            <person name="Hsu J.-L."/>
            <person name="Lin Y.-F."/>
            <person name="Huang M.-D."/>
            <person name="Li C.-Y."/>
            <person name="Huang L."/>
            <person name="Wang Z.-W."/>
            <person name="Zhao X."/>
            <person name="Zhong W.-Y."/>
            <person name="Peng D.-H."/>
            <person name="Ahmad S."/>
            <person name="Lan S."/>
            <person name="Zhang J.-S."/>
            <person name="Tsai W.-C."/>
            <person name="Van De Peer Y."/>
            <person name="Liu Z.-J."/>
        </authorList>
    </citation>
    <scope>NUCLEOTIDE SEQUENCE</scope>
    <source>
        <strain evidence="3">CP</strain>
        <tissue evidence="3">Leaves</tissue>
    </source>
</reference>
<evidence type="ECO:0000313" key="4">
    <source>
        <dbReference type="Proteomes" id="UP001180020"/>
    </source>
</evidence>
<name>A0AAV9C6M7_ACOCL</name>
<dbReference type="PANTHER" id="PTHR11145:SF23">
    <property type="entry name" value="PROTEIN BINDING PROTEIN"/>
    <property type="match status" value="1"/>
</dbReference>